<proteinExistence type="predicted"/>
<reference evidence="2" key="1">
    <citation type="submission" date="2021-03" db="EMBL/GenBank/DDBJ databases">
        <authorList>
            <person name="Alouane T."/>
            <person name="Langin T."/>
            <person name="Bonhomme L."/>
        </authorList>
    </citation>
    <scope>NUCLEOTIDE SEQUENCE</scope>
    <source>
        <strain evidence="2">MDC_Fg202</strain>
    </source>
</reference>
<dbReference type="EMBL" id="CAJPIJ010000087">
    <property type="protein sequence ID" value="CAG1970830.1"/>
    <property type="molecule type" value="Genomic_DNA"/>
</dbReference>
<dbReference type="AlphaFoldDB" id="A0A9N8R9B1"/>
<sequence>MIFIFCRVFGRGRSKHCIMNRIDDARMRLVTVFCWSSGSHGTIYLGSYFYYLQATDAPNGLL</sequence>
<keyword evidence="1" id="KW-1133">Transmembrane helix</keyword>
<name>A0A9N8R9B1_GIBZA</name>
<evidence type="ECO:0000313" key="2">
    <source>
        <dbReference type="EMBL" id="CAG1970830.1"/>
    </source>
</evidence>
<comment type="caution">
    <text evidence="2">The sequence shown here is derived from an EMBL/GenBank/DDBJ whole genome shotgun (WGS) entry which is preliminary data.</text>
</comment>
<feature type="transmembrane region" description="Helical" evidence="1">
    <location>
        <begin position="29"/>
        <end position="51"/>
    </location>
</feature>
<dbReference type="Proteomes" id="UP000746612">
    <property type="component" value="Unassembled WGS sequence"/>
</dbReference>
<keyword evidence="1" id="KW-0812">Transmembrane</keyword>
<keyword evidence="1" id="KW-0472">Membrane</keyword>
<evidence type="ECO:0000256" key="1">
    <source>
        <dbReference type="SAM" id="Phobius"/>
    </source>
</evidence>
<gene>
    <name evidence="2" type="ORF">MDCFG202_LOCUS92433</name>
</gene>
<organism evidence="2 3">
    <name type="scientific">Gibberella zeae</name>
    <name type="common">Wheat head blight fungus</name>
    <name type="synonym">Fusarium graminearum</name>
    <dbReference type="NCBI Taxonomy" id="5518"/>
    <lineage>
        <taxon>Eukaryota</taxon>
        <taxon>Fungi</taxon>
        <taxon>Dikarya</taxon>
        <taxon>Ascomycota</taxon>
        <taxon>Pezizomycotina</taxon>
        <taxon>Sordariomycetes</taxon>
        <taxon>Hypocreomycetidae</taxon>
        <taxon>Hypocreales</taxon>
        <taxon>Nectriaceae</taxon>
        <taxon>Fusarium</taxon>
    </lineage>
</organism>
<protein>
    <submittedName>
        <fullName evidence="2">Uncharacterized protein</fullName>
    </submittedName>
</protein>
<evidence type="ECO:0000313" key="3">
    <source>
        <dbReference type="Proteomes" id="UP000746612"/>
    </source>
</evidence>
<accession>A0A9N8R9B1</accession>